<dbReference type="EMBL" id="ML170156">
    <property type="protein sequence ID" value="TDL29612.1"/>
    <property type="molecule type" value="Genomic_DNA"/>
</dbReference>
<dbReference type="Gene3D" id="3.40.50.920">
    <property type="match status" value="1"/>
</dbReference>
<protein>
    <recommendedName>
        <fullName evidence="4">assimilatory sulfite reductase (NADPH)</fullName>
        <ecNumber evidence="4">1.8.1.2</ecNumber>
    </recommendedName>
</protein>
<evidence type="ECO:0000256" key="3">
    <source>
        <dbReference type="ARBA" id="ARBA00004774"/>
    </source>
</evidence>
<dbReference type="OrthoDB" id="1856718at2759"/>
<dbReference type="Proteomes" id="UP000294933">
    <property type="component" value="Unassembled WGS sequence"/>
</dbReference>
<feature type="domain" description="FAD-binding FR-type" evidence="14">
    <location>
        <begin position="654"/>
        <end position="885"/>
    </location>
</feature>
<evidence type="ECO:0000256" key="4">
    <source>
        <dbReference type="ARBA" id="ARBA00012604"/>
    </source>
</evidence>
<dbReference type="SUPFAM" id="SSF53323">
    <property type="entry name" value="Pyruvate-ferredoxin oxidoreductase, PFOR, domain III"/>
    <property type="match status" value="1"/>
</dbReference>
<dbReference type="STRING" id="50990.A0A4R5XFP8"/>
<evidence type="ECO:0000256" key="7">
    <source>
        <dbReference type="ARBA" id="ARBA00022643"/>
    </source>
</evidence>
<keyword evidence="5" id="KW-0813">Transport</keyword>
<evidence type="ECO:0000256" key="10">
    <source>
        <dbReference type="ARBA" id="ARBA00022982"/>
    </source>
</evidence>
<dbReference type="PROSITE" id="PS51384">
    <property type="entry name" value="FAD_FR"/>
    <property type="match status" value="1"/>
</dbReference>
<evidence type="ECO:0000256" key="2">
    <source>
        <dbReference type="ARBA" id="ARBA00001974"/>
    </source>
</evidence>
<comment type="catalytic activity">
    <reaction evidence="12">
        <text>hydrogen sulfide + 3 NADP(+) + 3 H2O = sulfite + 3 NADPH + 4 H(+)</text>
        <dbReference type="Rhea" id="RHEA:13801"/>
        <dbReference type="ChEBI" id="CHEBI:15377"/>
        <dbReference type="ChEBI" id="CHEBI:15378"/>
        <dbReference type="ChEBI" id="CHEBI:17359"/>
        <dbReference type="ChEBI" id="CHEBI:29919"/>
        <dbReference type="ChEBI" id="CHEBI:57783"/>
        <dbReference type="ChEBI" id="CHEBI:58349"/>
        <dbReference type="EC" id="1.8.1.2"/>
    </reaction>
</comment>
<dbReference type="InterPro" id="IPR023173">
    <property type="entry name" value="NADPH_Cyt_P450_Rdtase_alpha"/>
</dbReference>
<keyword evidence="7" id="KW-0288">FMN</keyword>
<dbReference type="GO" id="GO:0010181">
    <property type="term" value="F:FMN binding"/>
    <property type="evidence" value="ECO:0007669"/>
    <property type="project" value="TreeGrafter"/>
</dbReference>
<sequence>MAISPVPPAPQEVLGSTANKTQLPAFAVLEWISISTSSQIFIYDLAQQTGVGNLSLNWSQNGQTSKTVTRVETRSGAGLSLVGRLVSEDDAERQIITAYNTPTGFAAMTPSLSFLPEPTPRRRLVIHVPAVSPIEPALTLSPTLASLTPFLHTVPPYVAVFLSATPQETVELAMLAYMISTAHVIHVFDQHSAAREAAHIVNQPLPSRNDARVDVYEAFEDAGYGLYDYAGDNDASVAIVMLNGPLASIVKVLATRVTGLGVVVVRVLRPWNDAAFFASIPDTVKAVHVWDDVPTNSSLRNLYADVITSFTKTSDLRPIVHGHRIVPAQTQEYMEHPPLLTQFLSRLLPNQLTKLPSVDEERNDVKKLMFFGTTANTLSAVPQLVLKTFSSNRAVRARLLTDHDALSNYESISASRLVLSPKRDVTDYIPIPSLIPFGNASPSADFIGVLDHTLMKTHAVAKYLKPGSPLLIITTWSSAEIISNSHPSTISLIQEKGIKMFRIDAKIAAKDIVEGKPTNLESVLAHLAFLRIYIGRPATQALVSKIATTAYKDTIDSKTMSKLAALAWLALEEVDIPAVEEIHDTALDDPKDFHFNAVDPQSFDLQKSFPARVDSWHAAAKHIIFPEAFRPLGVDGQNEQMPRQINTLRPEVTDTTFVITCAVNRRLTPLEYERNVFHVEFDTSGTGLKYAIGDALGVHGWNDADEVLEFCNWYGIDSKQLVTLPVPVGGGNQHTRTIFQALQQQIDIFGKPPKGFYSALAEHAKAKDDRLSLQFIGSPEGSSTFKKLAEKDTVTFADVLHRYNSARPAFEVLCELVGDIKPRHYSIASAQSAVGDRVDLLVVTVDWVTPSGSPRYGQCTRFLAGLKPGQQTTVSIKPSVMKLPPDNMQPIILAGLGTGAAPFRAFWQHRAWLASQGIPIGPLYYYFGSRHRSEEYLYGEEIEAYILDKIITHLGLAFSRDQKKKIYIQNRMQEDAETLVKMLYEEKGVFYLCGPTWPVPDVYETLVGALTKYVGLEPTVAGDYLEGLKEEERYVLEVY</sequence>
<dbReference type="FunFam" id="1.20.990.10:FF:000010">
    <property type="entry name" value="Sulfite reductase [NADPH] flavoprotein component"/>
    <property type="match status" value="1"/>
</dbReference>
<dbReference type="InterPro" id="IPR002869">
    <property type="entry name" value="Pyrv_flavodox_OxRed_cen"/>
</dbReference>
<reference evidence="15 16" key="1">
    <citation type="submission" date="2018-06" db="EMBL/GenBank/DDBJ databases">
        <title>A transcriptomic atlas of mushroom development highlights an independent origin of complex multicellularity.</title>
        <authorList>
            <consortium name="DOE Joint Genome Institute"/>
            <person name="Krizsan K."/>
            <person name="Almasi E."/>
            <person name="Merenyi Z."/>
            <person name="Sahu N."/>
            <person name="Viragh M."/>
            <person name="Koszo T."/>
            <person name="Mondo S."/>
            <person name="Kiss B."/>
            <person name="Balint B."/>
            <person name="Kues U."/>
            <person name="Barry K."/>
            <person name="Hegedus J.C."/>
            <person name="Henrissat B."/>
            <person name="Johnson J."/>
            <person name="Lipzen A."/>
            <person name="Ohm R."/>
            <person name="Nagy I."/>
            <person name="Pangilinan J."/>
            <person name="Yan J."/>
            <person name="Xiong Y."/>
            <person name="Grigoriev I.V."/>
            <person name="Hibbett D.S."/>
            <person name="Nagy L.G."/>
        </authorList>
    </citation>
    <scope>NUCLEOTIDE SEQUENCE [LARGE SCALE GENOMIC DNA]</scope>
    <source>
        <strain evidence="15 16">SZMC22713</strain>
    </source>
</reference>
<dbReference type="VEuPathDB" id="FungiDB:BD410DRAFT_780072"/>
<dbReference type="InterPro" id="IPR001433">
    <property type="entry name" value="OxRdtase_FAD/NAD-bd"/>
</dbReference>
<comment type="cofactor">
    <cofactor evidence="2">
        <name>FAD</name>
        <dbReference type="ChEBI" id="CHEBI:57692"/>
    </cofactor>
</comment>
<dbReference type="InterPro" id="IPR017938">
    <property type="entry name" value="Riboflavin_synthase-like_b-brl"/>
</dbReference>
<evidence type="ECO:0000256" key="5">
    <source>
        <dbReference type="ARBA" id="ARBA00022448"/>
    </source>
</evidence>
<evidence type="ECO:0000256" key="1">
    <source>
        <dbReference type="ARBA" id="ARBA00001917"/>
    </source>
</evidence>
<dbReference type="InterPro" id="IPR001709">
    <property type="entry name" value="Flavoprot_Pyr_Nucl_cyt_Rdtase"/>
</dbReference>
<evidence type="ECO:0000256" key="6">
    <source>
        <dbReference type="ARBA" id="ARBA00022630"/>
    </source>
</evidence>
<keyword evidence="9" id="KW-0521">NADP</keyword>
<keyword evidence="11" id="KW-0560">Oxidoreductase</keyword>
<dbReference type="PANTHER" id="PTHR19384:SF109">
    <property type="entry name" value="SULFITE REDUCTASE [NADPH] FLAVOPROTEIN COMPONENT"/>
    <property type="match status" value="1"/>
</dbReference>
<comment type="pathway">
    <text evidence="3">Sulfur metabolism; hydrogen sulfide biosynthesis; hydrogen sulfide from sulfite (NADPH route): step 1/1.</text>
</comment>
<keyword evidence="8" id="KW-0274">FAD</keyword>
<dbReference type="CDD" id="cd06207">
    <property type="entry name" value="CyPoR_like"/>
    <property type="match status" value="1"/>
</dbReference>
<dbReference type="SUPFAM" id="SSF63380">
    <property type="entry name" value="Riboflavin synthase domain-like"/>
    <property type="match status" value="1"/>
</dbReference>
<organism evidence="15 16">
    <name type="scientific">Rickenella mellea</name>
    <dbReference type="NCBI Taxonomy" id="50990"/>
    <lineage>
        <taxon>Eukaryota</taxon>
        <taxon>Fungi</taxon>
        <taxon>Dikarya</taxon>
        <taxon>Basidiomycota</taxon>
        <taxon>Agaricomycotina</taxon>
        <taxon>Agaricomycetes</taxon>
        <taxon>Hymenochaetales</taxon>
        <taxon>Rickenellaceae</taxon>
        <taxon>Rickenella</taxon>
    </lineage>
</organism>
<dbReference type="Gene3D" id="1.20.990.10">
    <property type="entry name" value="NADPH-cytochrome p450 Reductase, Chain A, domain 3"/>
    <property type="match status" value="1"/>
</dbReference>
<dbReference type="EC" id="1.8.1.2" evidence="4"/>
<keyword evidence="10" id="KW-0249">Electron transport</keyword>
<evidence type="ECO:0000256" key="8">
    <source>
        <dbReference type="ARBA" id="ARBA00022827"/>
    </source>
</evidence>
<keyword evidence="16" id="KW-1185">Reference proteome</keyword>
<evidence type="ECO:0000256" key="11">
    <source>
        <dbReference type="ARBA" id="ARBA00023002"/>
    </source>
</evidence>
<dbReference type="InterPro" id="IPR039261">
    <property type="entry name" value="FNR_nucleotide-bd"/>
</dbReference>
<evidence type="ECO:0000313" key="15">
    <source>
        <dbReference type="EMBL" id="TDL29612.1"/>
    </source>
</evidence>
<comment type="cofactor">
    <cofactor evidence="1">
        <name>FMN</name>
        <dbReference type="ChEBI" id="CHEBI:58210"/>
    </cofactor>
</comment>
<evidence type="ECO:0000256" key="9">
    <source>
        <dbReference type="ARBA" id="ARBA00022857"/>
    </source>
</evidence>
<dbReference type="GO" id="GO:0005829">
    <property type="term" value="C:cytosol"/>
    <property type="evidence" value="ECO:0007669"/>
    <property type="project" value="TreeGrafter"/>
</dbReference>
<dbReference type="PRINTS" id="PR00371">
    <property type="entry name" value="FPNCR"/>
</dbReference>
<dbReference type="SUPFAM" id="SSF52343">
    <property type="entry name" value="Ferredoxin reductase-like, C-terminal NADP-linked domain"/>
    <property type="match status" value="1"/>
</dbReference>
<dbReference type="GO" id="GO:0004783">
    <property type="term" value="F:sulfite reductase (NADPH) activity"/>
    <property type="evidence" value="ECO:0007669"/>
    <property type="project" value="UniProtKB-EC"/>
</dbReference>
<evidence type="ECO:0000259" key="14">
    <source>
        <dbReference type="PROSITE" id="PS51384"/>
    </source>
</evidence>
<dbReference type="Gene3D" id="3.40.920.10">
    <property type="entry name" value="Pyruvate-ferredoxin oxidoreductase, PFOR, domain III"/>
    <property type="match status" value="1"/>
</dbReference>
<dbReference type="Gene3D" id="2.40.30.10">
    <property type="entry name" value="Translation factors"/>
    <property type="match status" value="1"/>
</dbReference>
<accession>A0A4R5XFP8</accession>
<name>A0A4R5XFP8_9AGAM</name>
<dbReference type="PANTHER" id="PTHR19384">
    <property type="entry name" value="NITRIC OXIDE SYNTHASE-RELATED"/>
    <property type="match status" value="1"/>
</dbReference>
<dbReference type="Pfam" id="PF00667">
    <property type="entry name" value="FAD_binding_1"/>
    <property type="match status" value="1"/>
</dbReference>
<comment type="function">
    <text evidence="13">This enzyme catalyzes the 6-electron reduction of sulfite to sulfide. This is one of several activities required for the biosynthesis of L-cysteine from sulfate.</text>
</comment>
<dbReference type="AlphaFoldDB" id="A0A4R5XFP8"/>
<gene>
    <name evidence="15" type="ORF">BD410DRAFT_780072</name>
</gene>
<evidence type="ECO:0000256" key="13">
    <source>
        <dbReference type="ARBA" id="ARBA00059320"/>
    </source>
</evidence>
<evidence type="ECO:0000256" key="12">
    <source>
        <dbReference type="ARBA" id="ARBA00052219"/>
    </source>
</evidence>
<dbReference type="GO" id="GO:0050660">
    <property type="term" value="F:flavin adenine dinucleotide binding"/>
    <property type="evidence" value="ECO:0007669"/>
    <property type="project" value="TreeGrafter"/>
</dbReference>
<dbReference type="InterPro" id="IPR009014">
    <property type="entry name" value="Transketo_C/PFOR_II"/>
</dbReference>
<proteinExistence type="predicted"/>
<dbReference type="SUPFAM" id="SSF52922">
    <property type="entry name" value="TK C-terminal domain-like"/>
    <property type="match status" value="1"/>
</dbReference>
<evidence type="ECO:0000313" key="16">
    <source>
        <dbReference type="Proteomes" id="UP000294933"/>
    </source>
</evidence>
<dbReference type="InterPro" id="IPR003097">
    <property type="entry name" value="CysJ-like_FAD-binding"/>
</dbReference>
<keyword evidence="6" id="KW-0285">Flavoprotein</keyword>
<dbReference type="Gene3D" id="3.40.50.970">
    <property type="match status" value="1"/>
</dbReference>
<dbReference type="Pfam" id="PF00175">
    <property type="entry name" value="NAD_binding_1"/>
    <property type="match status" value="1"/>
</dbReference>
<dbReference type="Gene3D" id="3.40.50.80">
    <property type="entry name" value="Nucleotide-binding domain of ferredoxin-NADP reductase (FNR) module"/>
    <property type="match status" value="1"/>
</dbReference>
<dbReference type="InterPro" id="IPR017927">
    <property type="entry name" value="FAD-bd_FR_type"/>
</dbReference>